<dbReference type="Proteomes" id="UP001189429">
    <property type="component" value="Unassembled WGS sequence"/>
</dbReference>
<reference evidence="3" key="1">
    <citation type="submission" date="2023-10" db="EMBL/GenBank/DDBJ databases">
        <authorList>
            <person name="Chen Y."/>
            <person name="Shah S."/>
            <person name="Dougan E. K."/>
            <person name="Thang M."/>
            <person name="Chan C."/>
        </authorList>
    </citation>
    <scope>NUCLEOTIDE SEQUENCE [LARGE SCALE GENOMIC DNA]</scope>
</reference>
<evidence type="ECO:0000256" key="2">
    <source>
        <dbReference type="SAM" id="Phobius"/>
    </source>
</evidence>
<protein>
    <submittedName>
        <fullName evidence="3">Uncharacterized protein</fullName>
    </submittedName>
</protein>
<name>A0ABN9QFI5_9DINO</name>
<accession>A0ABN9QFI5</accession>
<keyword evidence="4" id="KW-1185">Reference proteome</keyword>
<evidence type="ECO:0000256" key="1">
    <source>
        <dbReference type="SAM" id="MobiDB-lite"/>
    </source>
</evidence>
<keyword evidence="2" id="KW-0812">Transmembrane</keyword>
<feature type="non-terminal residue" evidence="3">
    <location>
        <position position="307"/>
    </location>
</feature>
<evidence type="ECO:0000313" key="4">
    <source>
        <dbReference type="Proteomes" id="UP001189429"/>
    </source>
</evidence>
<keyword evidence="2" id="KW-1133">Transmembrane helix</keyword>
<keyword evidence="2" id="KW-0472">Membrane</keyword>
<feature type="compositionally biased region" description="Low complexity" evidence="1">
    <location>
        <begin position="50"/>
        <end position="68"/>
    </location>
</feature>
<feature type="compositionally biased region" description="Polar residues" evidence="1">
    <location>
        <begin position="127"/>
        <end position="136"/>
    </location>
</feature>
<feature type="region of interest" description="Disordered" evidence="1">
    <location>
        <begin position="42"/>
        <end position="143"/>
    </location>
</feature>
<gene>
    <name evidence="3" type="ORF">PCOR1329_LOCUS10748</name>
</gene>
<evidence type="ECO:0000313" key="3">
    <source>
        <dbReference type="EMBL" id="CAK0803648.1"/>
    </source>
</evidence>
<feature type="compositionally biased region" description="Low complexity" evidence="1">
    <location>
        <begin position="107"/>
        <end position="119"/>
    </location>
</feature>
<comment type="caution">
    <text evidence="3">The sequence shown here is derived from an EMBL/GenBank/DDBJ whole genome shotgun (WGS) entry which is preliminary data.</text>
</comment>
<organism evidence="3 4">
    <name type="scientific">Prorocentrum cordatum</name>
    <dbReference type="NCBI Taxonomy" id="2364126"/>
    <lineage>
        <taxon>Eukaryota</taxon>
        <taxon>Sar</taxon>
        <taxon>Alveolata</taxon>
        <taxon>Dinophyceae</taxon>
        <taxon>Prorocentrales</taxon>
        <taxon>Prorocentraceae</taxon>
        <taxon>Prorocentrum</taxon>
    </lineage>
</organism>
<proteinExistence type="predicted"/>
<feature type="transmembrane region" description="Helical" evidence="2">
    <location>
        <begin position="182"/>
        <end position="213"/>
    </location>
</feature>
<sequence length="307" mass="32828">MSPPAQLIEAAASEELLRALKAQGSVIELLEGRLRALEAERLQEKHERASTATTAPPASTVTTAAATPAVPPPGPPATGAAVAGMSAPDSPRRQASAPQPSPPASPAPRAAARSGASASVGRGLGTRRTNATSASTGRGLDPFTSMWAQSRFDEERQMFEKSLLRSIHNSADKSCRNRGARWGLGIVGLLSIPFGPIGILGGGLFGALVGGLCGTCFDRRKRRTQAQDLEVNQRKLRSLIRWASDASHKDEDLLQLIEMVTLEFKLIADLAAGSANARKLLRLLDRWIAQARVTRQLWIYMDKVLQD</sequence>
<dbReference type="EMBL" id="CAUYUJ010003058">
    <property type="protein sequence ID" value="CAK0803648.1"/>
    <property type="molecule type" value="Genomic_DNA"/>
</dbReference>